<dbReference type="SUPFAM" id="SSF160904">
    <property type="entry name" value="Jann2411-like"/>
    <property type="match status" value="1"/>
</dbReference>
<gene>
    <name evidence="2" type="ORF">KGD82_12520</name>
</gene>
<feature type="domain" description="Zinc finger CGNR" evidence="1">
    <location>
        <begin position="128"/>
        <end position="170"/>
    </location>
</feature>
<proteinExistence type="predicted"/>
<dbReference type="PANTHER" id="PTHR35525">
    <property type="entry name" value="BLL6575 PROTEIN"/>
    <property type="match status" value="1"/>
</dbReference>
<sequence>MERPPAAERVELFTNTFDLESGRDELSTPEELTHWLREHGLVGGGTRADAADHRAFLDLRAGLRAALDGTAADPHALARADTVLAELPLLASLDRTLVPDPELSPARRACAVLALDWVRLATTGEVVRLKRCAEHTCLWVFWDGSKNQSRRWCSMRVCGNRTKSRRHTAKERRAREDG</sequence>
<evidence type="ECO:0000313" key="2">
    <source>
        <dbReference type="EMBL" id="QVJ02928.1"/>
    </source>
</evidence>
<dbReference type="Pfam" id="PF07336">
    <property type="entry name" value="ABATE"/>
    <property type="match status" value="1"/>
</dbReference>
<dbReference type="InterPro" id="IPR021005">
    <property type="entry name" value="Znf_CGNR"/>
</dbReference>
<dbReference type="KEGG" id="nec:KGD82_12520"/>
<accession>A0A975QLV1</accession>
<organism evidence="2 3">
    <name type="scientific">Nocardiopsis eucommiae</name>
    <dbReference type="NCBI Taxonomy" id="2831970"/>
    <lineage>
        <taxon>Bacteria</taxon>
        <taxon>Bacillati</taxon>
        <taxon>Actinomycetota</taxon>
        <taxon>Actinomycetes</taxon>
        <taxon>Streptosporangiales</taxon>
        <taxon>Nocardiopsidaceae</taxon>
        <taxon>Nocardiopsis</taxon>
    </lineage>
</organism>
<evidence type="ECO:0000259" key="1">
    <source>
        <dbReference type="Pfam" id="PF11706"/>
    </source>
</evidence>
<dbReference type="Pfam" id="PF11706">
    <property type="entry name" value="zf-CGNR"/>
    <property type="match status" value="1"/>
</dbReference>
<dbReference type="PANTHER" id="PTHR35525:SF3">
    <property type="entry name" value="BLL6575 PROTEIN"/>
    <property type="match status" value="1"/>
</dbReference>
<dbReference type="EMBL" id="CP074402">
    <property type="protein sequence ID" value="QVJ02928.1"/>
    <property type="molecule type" value="Genomic_DNA"/>
</dbReference>
<keyword evidence="3" id="KW-1185">Reference proteome</keyword>
<dbReference type="InterPro" id="IPR010852">
    <property type="entry name" value="ABATE"/>
</dbReference>
<dbReference type="Gene3D" id="1.10.3300.10">
    <property type="entry name" value="Jann2411-like domain"/>
    <property type="match status" value="1"/>
</dbReference>
<dbReference type="Proteomes" id="UP000682416">
    <property type="component" value="Chromosome"/>
</dbReference>
<evidence type="ECO:0000313" key="3">
    <source>
        <dbReference type="Proteomes" id="UP000682416"/>
    </source>
</evidence>
<dbReference type="AlphaFoldDB" id="A0A975QLV1"/>
<dbReference type="InterPro" id="IPR023286">
    <property type="entry name" value="ABATE_dom_sf"/>
</dbReference>
<protein>
    <submittedName>
        <fullName evidence="2">CGNR zinc finger domain-containing protein</fullName>
    </submittedName>
</protein>
<reference evidence="2" key="1">
    <citation type="submission" date="2021-05" db="EMBL/GenBank/DDBJ databases">
        <authorList>
            <person name="Kaiqin L."/>
            <person name="Jian G."/>
        </authorList>
    </citation>
    <scope>NUCLEOTIDE SEQUENCE</scope>
    <source>
        <strain evidence="2">HDS5</strain>
    </source>
</reference>
<name>A0A975QLV1_9ACTN</name>